<dbReference type="PANTHER" id="PTHR34978">
    <property type="entry name" value="POSSIBLE SENSOR-TRANSDUCER PROTEIN BLAR"/>
    <property type="match status" value="1"/>
</dbReference>
<evidence type="ECO:0000259" key="2">
    <source>
        <dbReference type="Pfam" id="PF05569"/>
    </source>
</evidence>
<keyword evidence="1" id="KW-0812">Transmembrane</keyword>
<protein>
    <submittedName>
        <fullName evidence="3">M56 family metallopeptidase</fullName>
    </submittedName>
</protein>
<feature type="transmembrane region" description="Helical" evidence="1">
    <location>
        <begin position="47"/>
        <end position="73"/>
    </location>
</feature>
<comment type="caution">
    <text evidence="3">The sequence shown here is derived from an EMBL/GenBank/DDBJ whole genome shotgun (WGS) entry which is preliminary data.</text>
</comment>
<name>A0A9D2MX93_9FIRM</name>
<keyword evidence="1" id="KW-1133">Transmembrane helix</keyword>
<evidence type="ECO:0000313" key="3">
    <source>
        <dbReference type="EMBL" id="HJB98261.1"/>
    </source>
</evidence>
<evidence type="ECO:0000256" key="1">
    <source>
        <dbReference type="SAM" id="Phobius"/>
    </source>
</evidence>
<keyword evidence="1" id="KW-0472">Membrane</keyword>
<dbReference type="Pfam" id="PF05569">
    <property type="entry name" value="Peptidase_M56"/>
    <property type="match status" value="1"/>
</dbReference>
<dbReference type="AlphaFoldDB" id="A0A9D2MX93"/>
<dbReference type="CDD" id="cd07341">
    <property type="entry name" value="M56_BlaR1_MecR1_like"/>
    <property type="match status" value="1"/>
</dbReference>
<proteinExistence type="predicted"/>
<accession>A0A9D2MX93</accession>
<dbReference type="Proteomes" id="UP000826793">
    <property type="component" value="Unassembled WGS sequence"/>
</dbReference>
<sequence length="347" mass="39448">MGPLLFLAGGIVLRCFFPVEIPYFTQVIGLRGVVASVFRVLKAPLGIGSFLVLDVIWLLWIVGTLLLLGRFTWRYWRFSRRLRAYEPLEEGEIWEAASKTARRLGVPSPKLIQTSSIDTPQVTGFFKPVVLLPVFPYTEEEQDYVLLHELTHWKNHDLWVKLCVELLCDCFWWNPLVYLLKKDLSRVLEMKCDAAILQGKSQEEASVYEEVLLKTLVFTQNSQKENFVPFTVLELASSDSKAVLQRIQLIMKRKPRCQNKLALAALGLEFSLLLLVSYSFLVQPAYDPPSSEMSMGGQATVIDPSNTYLRDNKDGTYSLYQNGKEVEGDVEKEGAAVLLQQGFELRS</sequence>
<dbReference type="InterPro" id="IPR008756">
    <property type="entry name" value="Peptidase_M56"/>
</dbReference>
<reference evidence="3" key="2">
    <citation type="submission" date="2021-04" db="EMBL/GenBank/DDBJ databases">
        <authorList>
            <person name="Gilroy R."/>
        </authorList>
    </citation>
    <scope>NUCLEOTIDE SEQUENCE</scope>
    <source>
        <strain evidence="3">CHK185-1770</strain>
    </source>
</reference>
<dbReference type="EMBL" id="DWXG01000052">
    <property type="protein sequence ID" value="HJB98261.1"/>
    <property type="molecule type" value="Genomic_DNA"/>
</dbReference>
<gene>
    <name evidence="3" type="ORF">H9710_06745</name>
</gene>
<evidence type="ECO:0000313" key="4">
    <source>
        <dbReference type="Proteomes" id="UP000826793"/>
    </source>
</evidence>
<dbReference type="PANTHER" id="PTHR34978:SF3">
    <property type="entry name" value="SLR0241 PROTEIN"/>
    <property type="match status" value="1"/>
</dbReference>
<reference evidence="3" key="1">
    <citation type="journal article" date="2021" name="PeerJ">
        <title>Extensive microbial diversity within the chicken gut microbiome revealed by metagenomics and culture.</title>
        <authorList>
            <person name="Gilroy R."/>
            <person name="Ravi A."/>
            <person name="Getino M."/>
            <person name="Pursley I."/>
            <person name="Horton D.L."/>
            <person name="Alikhan N.F."/>
            <person name="Baker D."/>
            <person name="Gharbi K."/>
            <person name="Hall N."/>
            <person name="Watson M."/>
            <person name="Adriaenssens E.M."/>
            <person name="Foster-Nyarko E."/>
            <person name="Jarju S."/>
            <person name="Secka A."/>
            <person name="Antonio M."/>
            <person name="Oren A."/>
            <person name="Chaudhuri R.R."/>
            <person name="La Ragione R."/>
            <person name="Hildebrand F."/>
            <person name="Pallen M.J."/>
        </authorList>
    </citation>
    <scope>NUCLEOTIDE SEQUENCE</scope>
    <source>
        <strain evidence="3">CHK185-1770</strain>
    </source>
</reference>
<feature type="domain" description="Peptidase M56" evidence="2">
    <location>
        <begin position="52"/>
        <end position="224"/>
    </location>
</feature>
<feature type="transmembrane region" description="Helical" evidence="1">
    <location>
        <begin position="261"/>
        <end position="281"/>
    </location>
</feature>
<dbReference type="InterPro" id="IPR052173">
    <property type="entry name" value="Beta-lactam_resp_regulator"/>
</dbReference>
<organism evidence="3 4">
    <name type="scientific">Candidatus Acutalibacter pullicola</name>
    <dbReference type="NCBI Taxonomy" id="2838417"/>
    <lineage>
        <taxon>Bacteria</taxon>
        <taxon>Bacillati</taxon>
        <taxon>Bacillota</taxon>
        <taxon>Clostridia</taxon>
        <taxon>Eubacteriales</taxon>
        <taxon>Acutalibacteraceae</taxon>
        <taxon>Acutalibacter</taxon>
    </lineage>
</organism>